<keyword evidence="2 9" id="KW-0812">Transmembrane</keyword>
<accession>A0A7R9EEG4</accession>
<dbReference type="Pfam" id="PF00003">
    <property type="entry name" value="7tm_3"/>
    <property type="match status" value="1"/>
</dbReference>
<keyword evidence="3 9" id="KW-1133">Transmembrane helix</keyword>
<feature type="transmembrane region" description="Helical" evidence="9">
    <location>
        <begin position="62"/>
        <end position="81"/>
    </location>
</feature>
<dbReference type="AlphaFoldDB" id="A0A7R9EEG4"/>
<reference evidence="11" key="1">
    <citation type="submission" date="2020-11" db="EMBL/GenBank/DDBJ databases">
        <authorList>
            <person name="Tran Van P."/>
        </authorList>
    </citation>
    <scope>NUCLEOTIDE SEQUENCE</scope>
</reference>
<evidence type="ECO:0000313" key="11">
    <source>
        <dbReference type="EMBL" id="CAD7431132.1"/>
    </source>
</evidence>
<dbReference type="PROSITE" id="PS50259">
    <property type="entry name" value="G_PROTEIN_RECEP_F3_4"/>
    <property type="match status" value="1"/>
</dbReference>
<evidence type="ECO:0000256" key="8">
    <source>
        <dbReference type="ARBA" id="ARBA00023224"/>
    </source>
</evidence>
<feature type="domain" description="G-protein coupled receptors family 3 profile" evidence="10">
    <location>
        <begin position="59"/>
        <end position="127"/>
    </location>
</feature>
<dbReference type="InterPro" id="IPR017978">
    <property type="entry name" value="GPCR_3_C"/>
</dbReference>
<evidence type="ECO:0000259" key="10">
    <source>
        <dbReference type="PROSITE" id="PS50259"/>
    </source>
</evidence>
<keyword evidence="4" id="KW-0297">G-protein coupled receptor</keyword>
<dbReference type="PANTHER" id="PTHR10519">
    <property type="entry name" value="GABA-B RECEPTOR"/>
    <property type="match status" value="1"/>
</dbReference>
<evidence type="ECO:0000256" key="2">
    <source>
        <dbReference type="ARBA" id="ARBA00022692"/>
    </source>
</evidence>
<evidence type="ECO:0000256" key="1">
    <source>
        <dbReference type="ARBA" id="ARBA00004141"/>
    </source>
</evidence>
<evidence type="ECO:0000256" key="9">
    <source>
        <dbReference type="SAM" id="Phobius"/>
    </source>
</evidence>
<evidence type="ECO:0000256" key="5">
    <source>
        <dbReference type="ARBA" id="ARBA00023136"/>
    </source>
</evidence>
<dbReference type="PRINTS" id="PR01176">
    <property type="entry name" value="GABABRECEPTR"/>
</dbReference>
<protein>
    <recommendedName>
        <fullName evidence="10">G-protein coupled receptors family 3 profile domain-containing protein</fullName>
    </recommendedName>
</protein>
<evidence type="ECO:0000256" key="3">
    <source>
        <dbReference type="ARBA" id="ARBA00022989"/>
    </source>
</evidence>
<evidence type="ECO:0000256" key="7">
    <source>
        <dbReference type="ARBA" id="ARBA00023180"/>
    </source>
</evidence>
<dbReference type="GO" id="GO:0038039">
    <property type="term" value="C:G protein-coupled receptor heterodimeric complex"/>
    <property type="evidence" value="ECO:0007669"/>
    <property type="project" value="TreeGrafter"/>
</dbReference>
<organism evidence="11">
    <name type="scientific">Timema monikensis</name>
    <dbReference type="NCBI Taxonomy" id="170555"/>
    <lineage>
        <taxon>Eukaryota</taxon>
        <taxon>Metazoa</taxon>
        <taxon>Ecdysozoa</taxon>
        <taxon>Arthropoda</taxon>
        <taxon>Hexapoda</taxon>
        <taxon>Insecta</taxon>
        <taxon>Pterygota</taxon>
        <taxon>Neoptera</taxon>
        <taxon>Polyneoptera</taxon>
        <taxon>Phasmatodea</taxon>
        <taxon>Timematodea</taxon>
        <taxon>Timematoidea</taxon>
        <taxon>Timematidae</taxon>
        <taxon>Timema</taxon>
    </lineage>
</organism>
<feature type="transmembrane region" description="Helical" evidence="9">
    <location>
        <begin position="93"/>
        <end position="116"/>
    </location>
</feature>
<gene>
    <name evidence="11" type="ORF">TMSB3V08_LOCUS7876</name>
</gene>
<dbReference type="EMBL" id="OB794822">
    <property type="protein sequence ID" value="CAD7431132.1"/>
    <property type="molecule type" value="Genomic_DNA"/>
</dbReference>
<evidence type="ECO:0000256" key="6">
    <source>
        <dbReference type="ARBA" id="ARBA00023170"/>
    </source>
</evidence>
<evidence type="ECO:0000256" key="4">
    <source>
        <dbReference type="ARBA" id="ARBA00023040"/>
    </source>
</evidence>
<dbReference type="PANTHER" id="PTHR10519:SF74">
    <property type="entry name" value="GAMMA-AMINOBUTYRIC ACID TYPE B RECEPTOR SUBUNIT 2"/>
    <property type="match status" value="1"/>
</dbReference>
<comment type="subcellular location">
    <subcellularLocation>
        <location evidence="1">Membrane</location>
        <topology evidence="1">Multi-pass membrane protein</topology>
    </subcellularLocation>
</comment>
<sequence>MIPVVKMLRRQTCLNVCQKERQFSNIMIIFNSKVLRGVCLSVSTTQVRSSRKTGYIKMSSPYLNNLIIIGCMLTYSSVIFLGLDSTLTSVEAFPYICTARAWLLMAGFSLAFGSMFSKTWRVHSIFTDVKLNKKVASMIYIHPPRPSLVRTSDQFQLPVTPDVPLVPYYSITGSLVSSESSYLEQQLHKCT</sequence>
<keyword evidence="8" id="KW-0807">Transducer</keyword>
<keyword evidence="6" id="KW-0675">Receptor</keyword>
<dbReference type="GO" id="GO:0004965">
    <property type="term" value="F:G protein-coupled GABA receptor activity"/>
    <property type="evidence" value="ECO:0007669"/>
    <property type="project" value="InterPro"/>
</dbReference>
<keyword evidence="5 9" id="KW-0472">Membrane</keyword>
<dbReference type="InterPro" id="IPR002455">
    <property type="entry name" value="GPCR3_GABA-B"/>
</dbReference>
<dbReference type="GO" id="GO:0007214">
    <property type="term" value="P:gamma-aminobutyric acid signaling pathway"/>
    <property type="evidence" value="ECO:0007669"/>
    <property type="project" value="TreeGrafter"/>
</dbReference>
<keyword evidence="7" id="KW-0325">Glycoprotein</keyword>
<proteinExistence type="predicted"/>
<name>A0A7R9EEG4_9NEOP</name>